<dbReference type="InterPro" id="IPR043504">
    <property type="entry name" value="Peptidase_S1_PA_chymotrypsin"/>
</dbReference>
<dbReference type="InterPro" id="IPR001254">
    <property type="entry name" value="Trypsin_dom"/>
</dbReference>
<dbReference type="InterPro" id="IPR018114">
    <property type="entry name" value="TRYPSIN_HIS"/>
</dbReference>
<reference evidence="4 5" key="1">
    <citation type="journal article" date="2024" name="bioRxiv">
        <title>A reference genome for Trichogramma kaykai: A tiny desert-dwelling parasitoid wasp with competing sex-ratio distorters.</title>
        <authorList>
            <person name="Culotta J."/>
            <person name="Lindsey A.R."/>
        </authorList>
    </citation>
    <scope>NUCLEOTIDE SEQUENCE [LARGE SCALE GENOMIC DNA]</scope>
    <source>
        <strain evidence="4 5">KSX58</strain>
    </source>
</reference>
<gene>
    <name evidence="4" type="ORF">TKK_007203</name>
</gene>
<dbReference type="InterPro" id="IPR051487">
    <property type="entry name" value="Ser/Thr_Proteases_Immune/Dev"/>
</dbReference>
<dbReference type="Proteomes" id="UP001627154">
    <property type="component" value="Unassembled WGS sequence"/>
</dbReference>
<dbReference type="PANTHER" id="PTHR24256">
    <property type="entry name" value="TRYPTASE-RELATED"/>
    <property type="match status" value="1"/>
</dbReference>
<comment type="similarity">
    <text evidence="2">Belongs to the peptidase S1 family. CLIP subfamily.</text>
</comment>
<dbReference type="EMBL" id="JBJJXI010000056">
    <property type="protein sequence ID" value="KAL3399338.1"/>
    <property type="molecule type" value="Genomic_DNA"/>
</dbReference>
<proteinExistence type="inferred from homology"/>
<evidence type="ECO:0000259" key="3">
    <source>
        <dbReference type="PROSITE" id="PS50240"/>
    </source>
</evidence>
<keyword evidence="5" id="KW-1185">Reference proteome</keyword>
<dbReference type="CDD" id="cd00190">
    <property type="entry name" value="Tryp_SPc"/>
    <property type="match status" value="1"/>
</dbReference>
<evidence type="ECO:0000256" key="1">
    <source>
        <dbReference type="ARBA" id="ARBA00023157"/>
    </source>
</evidence>
<dbReference type="SUPFAM" id="SSF50494">
    <property type="entry name" value="Trypsin-like serine proteases"/>
    <property type="match status" value="2"/>
</dbReference>
<dbReference type="InterPro" id="IPR009003">
    <property type="entry name" value="Peptidase_S1_PA"/>
</dbReference>
<evidence type="ECO:0000256" key="2">
    <source>
        <dbReference type="ARBA" id="ARBA00024195"/>
    </source>
</evidence>
<dbReference type="PRINTS" id="PR00722">
    <property type="entry name" value="CHYMOTRYPSIN"/>
</dbReference>
<dbReference type="InterPro" id="IPR001314">
    <property type="entry name" value="Peptidase_S1A"/>
</dbReference>
<keyword evidence="1" id="KW-1015">Disulfide bond</keyword>
<dbReference type="AlphaFoldDB" id="A0ABD2X1Z8"/>
<organism evidence="4 5">
    <name type="scientific">Trichogramma kaykai</name>
    <dbReference type="NCBI Taxonomy" id="54128"/>
    <lineage>
        <taxon>Eukaryota</taxon>
        <taxon>Metazoa</taxon>
        <taxon>Ecdysozoa</taxon>
        <taxon>Arthropoda</taxon>
        <taxon>Hexapoda</taxon>
        <taxon>Insecta</taxon>
        <taxon>Pterygota</taxon>
        <taxon>Neoptera</taxon>
        <taxon>Endopterygota</taxon>
        <taxon>Hymenoptera</taxon>
        <taxon>Apocrita</taxon>
        <taxon>Proctotrupomorpha</taxon>
        <taxon>Chalcidoidea</taxon>
        <taxon>Trichogrammatidae</taxon>
        <taxon>Trichogramma</taxon>
    </lineage>
</organism>
<evidence type="ECO:0000313" key="4">
    <source>
        <dbReference type="EMBL" id="KAL3399338.1"/>
    </source>
</evidence>
<comment type="caution">
    <text evidence="4">The sequence shown here is derived from an EMBL/GenBank/DDBJ whole genome shotgun (WGS) entry which is preliminary data.</text>
</comment>
<sequence length="355" mass="40117">MNGTKALEGQFPYHVGLQWTNDESTFCGGSIINKRYILTAAHCIYDEPDEDSSSWFPDFSIFYSDETNEGLVAPKDIQILAGVNKLDDENGIVYKVEKIIKHEHYDNDKFLSELADIALIRVTRDIVFNDKIQPVRLASSKNQGDILPVGSPVMITGWGYTRQCLEAHDEETNYLRVAKRKISDFNECQYAYSVARNKASDESEKPPAFCSNDYLFQGDSGGPIVDQRGVQVGIVSFSEDPLPDVHTSDFREEYVNDLRMAKRSIYDFDKCQSEYLENSLKKCEEPEIPPGIHQEVICSVGFQYSCMGDSGSPVVDERGIQVGIVSFSEDLLPDVHTSVRFYSQWIADNFKITEN</sequence>
<dbReference type="SMART" id="SM00020">
    <property type="entry name" value="Tryp_SPc"/>
    <property type="match status" value="1"/>
</dbReference>
<name>A0ABD2X1Z8_9HYME</name>
<dbReference type="PROSITE" id="PS00134">
    <property type="entry name" value="TRYPSIN_HIS"/>
    <property type="match status" value="1"/>
</dbReference>
<feature type="domain" description="Peptidase S1" evidence="3">
    <location>
        <begin position="1"/>
        <end position="351"/>
    </location>
</feature>
<accession>A0ABD2X1Z8</accession>
<dbReference type="Gene3D" id="2.40.10.10">
    <property type="entry name" value="Trypsin-like serine proteases"/>
    <property type="match status" value="2"/>
</dbReference>
<evidence type="ECO:0000313" key="5">
    <source>
        <dbReference type="Proteomes" id="UP001627154"/>
    </source>
</evidence>
<dbReference type="Pfam" id="PF00089">
    <property type="entry name" value="Trypsin"/>
    <property type="match status" value="2"/>
</dbReference>
<dbReference type="PROSITE" id="PS50240">
    <property type="entry name" value="TRYPSIN_DOM"/>
    <property type="match status" value="1"/>
</dbReference>
<protein>
    <recommendedName>
        <fullName evidence="3">Peptidase S1 domain-containing protein</fullName>
    </recommendedName>
</protein>